<dbReference type="Proteomes" id="UP000265427">
    <property type="component" value="Unassembled WGS sequence"/>
</dbReference>
<evidence type="ECO:0000313" key="12">
    <source>
        <dbReference type="Proteomes" id="UP000286510"/>
    </source>
</evidence>
<evidence type="ECO:0000313" key="8">
    <source>
        <dbReference type="Proteomes" id="UP000265716"/>
    </source>
</evidence>
<dbReference type="EMBL" id="QUSZ01004230">
    <property type="protein sequence ID" value="RHY15303.1"/>
    <property type="molecule type" value="Genomic_DNA"/>
</dbReference>
<evidence type="ECO:0000313" key="6">
    <source>
        <dbReference type="EMBL" id="RHZ16525.1"/>
    </source>
</evidence>
<dbReference type="Proteomes" id="UP000283543">
    <property type="component" value="Unassembled WGS sequence"/>
</dbReference>
<dbReference type="Proteomes" id="UP000265716">
    <property type="component" value="Unassembled WGS sequence"/>
</dbReference>
<evidence type="ECO:0000313" key="7">
    <source>
        <dbReference type="Proteomes" id="UP000265427"/>
    </source>
</evidence>
<evidence type="ECO:0000313" key="10">
    <source>
        <dbReference type="Proteomes" id="UP000266643"/>
    </source>
</evidence>
<protein>
    <submittedName>
        <fullName evidence="1">Uncharacterized protein</fullName>
    </submittedName>
</protein>
<proteinExistence type="predicted"/>
<organism evidence="1 7">
    <name type="scientific">Aphanomyces astaci</name>
    <name type="common">Crayfish plague agent</name>
    <dbReference type="NCBI Taxonomy" id="112090"/>
    <lineage>
        <taxon>Eukaryota</taxon>
        <taxon>Sar</taxon>
        <taxon>Stramenopiles</taxon>
        <taxon>Oomycota</taxon>
        <taxon>Saprolegniomycetes</taxon>
        <taxon>Saprolegniales</taxon>
        <taxon>Verrucalvaceae</taxon>
        <taxon>Aphanomyces</taxon>
    </lineage>
</organism>
<evidence type="ECO:0000313" key="3">
    <source>
        <dbReference type="EMBL" id="RHY72418.1"/>
    </source>
</evidence>
<dbReference type="AlphaFoldDB" id="A0A397B9F1"/>
<evidence type="ECO:0000313" key="4">
    <source>
        <dbReference type="EMBL" id="RHY76022.1"/>
    </source>
</evidence>
<evidence type="ECO:0000313" key="11">
    <source>
        <dbReference type="Proteomes" id="UP000283543"/>
    </source>
</evidence>
<name>A0A397B9F1_APHAT</name>
<evidence type="ECO:0000313" key="1">
    <source>
        <dbReference type="EMBL" id="RHY15303.1"/>
    </source>
</evidence>
<dbReference type="Proteomes" id="UP000266196">
    <property type="component" value="Unassembled WGS sequence"/>
</dbReference>
<sequence>MTYEQLALFHAQEEAMTNRMEDESSRQFAMAKAMEKNRLEQDESRGILLRQQVELVRQQNELKRAMTDQARVSEANQEMLRQASDPTLQQDYKVEELNQKVRLG</sequence>
<dbReference type="Proteomes" id="UP000266643">
    <property type="component" value="Unassembled WGS sequence"/>
</dbReference>
<dbReference type="EMBL" id="QUTD01002402">
    <property type="protein sequence ID" value="RHY76022.1"/>
    <property type="molecule type" value="Genomic_DNA"/>
</dbReference>
<gene>
    <name evidence="6" type="ORF">DYB26_009308</name>
    <name evidence="4" type="ORF">DYB30_013818</name>
    <name evidence="5" type="ORF">DYB31_010910</name>
    <name evidence="2" type="ORF">DYB34_012823</name>
    <name evidence="1" type="ORF">DYB36_014262</name>
    <name evidence="3" type="ORF">DYB38_012745</name>
</gene>
<dbReference type="EMBL" id="QUTE01011374">
    <property type="protein sequence ID" value="RHZ10067.1"/>
    <property type="molecule type" value="Genomic_DNA"/>
</dbReference>
<evidence type="ECO:0000313" key="9">
    <source>
        <dbReference type="Proteomes" id="UP000266196"/>
    </source>
</evidence>
<dbReference type="Proteomes" id="UP000286510">
    <property type="component" value="Unassembled WGS sequence"/>
</dbReference>
<evidence type="ECO:0000313" key="2">
    <source>
        <dbReference type="EMBL" id="RHY41045.1"/>
    </source>
</evidence>
<evidence type="ECO:0000313" key="5">
    <source>
        <dbReference type="EMBL" id="RHZ10067.1"/>
    </source>
</evidence>
<dbReference type="EMBL" id="QUTB01009320">
    <property type="protein sequence ID" value="RHY41045.1"/>
    <property type="molecule type" value="Genomic_DNA"/>
</dbReference>
<dbReference type="EMBL" id="QUTC01002920">
    <property type="protein sequence ID" value="RHY72418.1"/>
    <property type="molecule type" value="Genomic_DNA"/>
</dbReference>
<dbReference type="EMBL" id="QUTF01013702">
    <property type="protein sequence ID" value="RHZ16525.1"/>
    <property type="molecule type" value="Genomic_DNA"/>
</dbReference>
<reference evidence="7 8" key="1">
    <citation type="submission" date="2018-08" db="EMBL/GenBank/DDBJ databases">
        <title>Aphanomyces genome sequencing and annotation.</title>
        <authorList>
            <person name="Minardi D."/>
            <person name="Oidtmann B."/>
            <person name="Van Der Giezen M."/>
            <person name="Studholme D.J."/>
        </authorList>
    </citation>
    <scope>NUCLEOTIDE SEQUENCE [LARGE SCALE GENOMIC DNA]</scope>
    <source>
        <strain evidence="5 9">197901</strain>
        <strain evidence="4 10">D2</strain>
        <strain evidence="6 12">FDL457</strain>
        <strain evidence="1 7">Kv</strain>
        <strain evidence="3 8">SA</strain>
        <strain evidence="2 11">Si</strain>
    </source>
</reference>
<comment type="caution">
    <text evidence="1">The sequence shown here is derived from an EMBL/GenBank/DDBJ whole genome shotgun (WGS) entry which is preliminary data.</text>
</comment>
<accession>A0A397B9F1</accession>